<gene>
    <name evidence="2" type="ORF">TIRI35C_1165</name>
</gene>
<dbReference type="InterPro" id="IPR006674">
    <property type="entry name" value="HD_domain"/>
</dbReference>
<dbReference type="SUPFAM" id="SSF109604">
    <property type="entry name" value="HD-domain/PDEase-like"/>
    <property type="match status" value="1"/>
</dbReference>
<dbReference type="InterPro" id="IPR003607">
    <property type="entry name" value="HD/PDEase_dom"/>
</dbReference>
<reference evidence="2 3" key="1">
    <citation type="submission" date="2020-09" db="EMBL/GenBank/DDBJ databases">
        <authorList>
            <person name="Courtine D."/>
        </authorList>
    </citation>
    <scope>NUCLEOTIDE SEQUENCE [LARGE SCALE GENOMIC DNA]</scope>
    <source>
        <strain evidence="2 3">IRI35c</strain>
    </source>
</reference>
<feature type="domain" description="HD/PDEase" evidence="1">
    <location>
        <begin position="52"/>
        <end position="162"/>
    </location>
</feature>
<dbReference type="PANTHER" id="PTHR11373:SF4">
    <property type="entry name" value="DEOXYNUCLEOSIDE TRIPHOSPHATE TRIPHOSPHOHYDROLASE SAMHD1"/>
    <property type="match status" value="1"/>
</dbReference>
<dbReference type="SMART" id="SM00471">
    <property type="entry name" value="HDc"/>
    <property type="match status" value="1"/>
</dbReference>
<dbReference type="Proteomes" id="UP000516304">
    <property type="component" value="Chromosome TIRI35C"/>
</dbReference>
<keyword evidence="2" id="KW-0378">Hydrolase</keyword>
<dbReference type="InterPro" id="IPR050135">
    <property type="entry name" value="dGTPase-like"/>
</dbReference>
<dbReference type="Gene3D" id="1.10.3210.10">
    <property type="entry name" value="Hypothetical protein af1432"/>
    <property type="match status" value="1"/>
</dbReference>
<dbReference type="Pfam" id="PF19276">
    <property type="entry name" value="HD_assoc_2"/>
    <property type="match status" value="1"/>
</dbReference>
<dbReference type="PANTHER" id="PTHR11373">
    <property type="entry name" value="DEOXYNUCLEOSIDE TRIPHOSPHATE TRIPHOSPHOHYDROLASE"/>
    <property type="match status" value="1"/>
</dbReference>
<organism evidence="2 3">
    <name type="scientific">Thermococcus camini</name>
    <dbReference type="NCBI Taxonomy" id="2016373"/>
    <lineage>
        <taxon>Archaea</taxon>
        <taxon>Methanobacteriati</taxon>
        <taxon>Methanobacteriota</taxon>
        <taxon>Thermococci</taxon>
        <taxon>Thermococcales</taxon>
        <taxon>Thermococcaceae</taxon>
        <taxon>Thermococcus</taxon>
    </lineage>
</organism>
<dbReference type="AlphaFoldDB" id="A0A7G2D9I8"/>
<dbReference type="KEGG" id="tcq:TIRI35C_1165"/>
<sequence>MAFVVKMKVIRDTIHGDISLDGFTLRLVDTPEFQRLRRITQLGPVFLAYPSARHTRFEHSLGTFYLAKRITEHNPEIEEGAVYAALLHDLGHYPFSHTLEALYPRHEENTKWFIRHGEISDIIRERYSVGEFIKLLKHPLVSGDIDADRMDYLVRDAYYTGVAYGLVDLDRLVRNLHYDAERLIIGEKGIMAAQNLLLARSMMYPTVYQHHVSKIASAMLITAVELEGIPSDEIRTMDEVDLIARLRASERVEVRELVRAVDDRRLYKRVLYTDKDPGEKAVEELKRELEAEFDHLALVDYPPKPKFEEKNAFVETENGLKRLSEVSPLVRSLVELKDTHWRWGVYARADMVERVEKFLRAGFIP</sequence>
<accession>A0A7G2D9I8</accession>
<keyword evidence="3" id="KW-1185">Reference proteome</keyword>
<evidence type="ECO:0000259" key="1">
    <source>
        <dbReference type="SMART" id="SM00471"/>
    </source>
</evidence>
<dbReference type="Pfam" id="PF01966">
    <property type="entry name" value="HD"/>
    <property type="match status" value="1"/>
</dbReference>
<evidence type="ECO:0000313" key="2">
    <source>
        <dbReference type="EMBL" id="CAD5244319.1"/>
    </source>
</evidence>
<protein>
    <submittedName>
        <fullName evidence="2">Metal-dependent phosphohydrolase</fullName>
    </submittedName>
</protein>
<dbReference type="GO" id="GO:0006203">
    <property type="term" value="P:dGTP catabolic process"/>
    <property type="evidence" value="ECO:0007669"/>
    <property type="project" value="TreeGrafter"/>
</dbReference>
<dbReference type="InterPro" id="IPR045509">
    <property type="entry name" value="HD_assoc_2"/>
</dbReference>
<dbReference type="CDD" id="cd00077">
    <property type="entry name" value="HDc"/>
    <property type="match status" value="1"/>
</dbReference>
<dbReference type="GO" id="GO:0008832">
    <property type="term" value="F:dGTPase activity"/>
    <property type="evidence" value="ECO:0007669"/>
    <property type="project" value="TreeGrafter"/>
</dbReference>
<proteinExistence type="predicted"/>
<evidence type="ECO:0000313" key="3">
    <source>
        <dbReference type="Proteomes" id="UP000516304"/>
    </source>
</evidence>
<dbReference type="EMBL" id="LR881183">
    <property type="protein sequence ID" value="CAD5244319.1"/>
    <property type="molecule type" value="Genomic_DNA"/>
</dbReference>
<name>A0A7G2D9I8_9EURY</name>